<dbReference type="PANTHER" id="PTHR43827:SF13">
    <property type="entry name" value="ALDO_KETO REDUCTASE FAMILY PROTEIN"/>
    <property type="match status" value="1"/>
</dbReference>
<feature type="active site" description="Proton donor" evidence="2">
    <location>
        <position position="69"/>
    </location>
</feature>
<dbReference type="VEuPathDB" id="FungiDB:JI435_303690"/>
<dbReference type="CDD" id="cd19071">
    <property type="entry name" value="AKR_AKR1-5-like"/>
    <property type="match status" value="1"/>
</dbReference>
<dbReference type="InterPro" id="IPR020471">
    <property type="entry name" value="AKR"/>
</dbReference>
<keyword evidence="1" id="KW-0560">Oxidoreductase</keyword>
<reference evidence="7" key="1">
    <citation type="journal article" date="2021" name="BMC Genomics">
        <title>Chromosome-level genome assembly and manually-curated proteome of model necrotroph Parastagonospora nodorum Sn15 reveals a genome-wide trove of candidate effector homologs, and redundancy of virulence-related functions within an accessory chromosome.</title>
        <authorList>
            <person name="Bertazzoni S."/>
            <person name="Jones D.A.B."/>
            <person name="Phan H.T."/>
            <person name="Tan K.-C."/>
            <person name="Hane J.K."/>
        </authorList>
    </citation>
    <scope>NUCLEOTIDE SEQUENCE [LARGE SCALE GENOMIC DNA]</scope>
    <source>
        <strain evidence="7">SN15 / ATCC MYA-4574 / FGSC 10173)</strain>
    </source>
</reference>
<evidence type="ECO:0000256" key="1">
    <source>
        <dbReference type="ARBA" id="ARBA00023002"/>
    </source>
</evidence>
<feature type="site" description="Lowers pKa of active site Tyr" evidence="4">
    <location>
        <position position="102"/>
    </location>
</feature>
<dbReference type="GO" id="GO:0016616">
    <property type="term" value="F:oxidoreductase activity, acting on the CH-OH group of donors, NAD or NADP as acceptor"/>
    <property type="evidence" value="ECO:0007669"/>
    <property type="project" value="UniProtKB-ARBA"/>
</dbReference>
<sequence>VSSMHNIVRNISTMAQTTFSLASRTKLANGLSMPTIHLGVYLTSGKETYQAVRSALAVGYRGVDSAQMYHNEQESGKAVLDFLSSEENTQGLKRQDIHFTSKLASNGSYDAARKAIKQSVKECGLGYIDLFLLHSPYGGKEARLDSWRAVEDAIEVGEVKIGGVSNYGVKHLQELLDSSPRIRPAVNQIEVHPFNTRKDITSFCAEHDIVVEAYAPLVRALRMKHPTIVSLAKKYSCTSGQLLVRWSLQHGYVPLPKSVKRARIIENAEVGGFKIDDDDMAKMDQLDEYLVTDWDPTDCE</sequence>
<feature type="binding site" evidence="3">
    <location>
        <position position="134"/>
    </location>
    <ligand>
        <name>substrate</name>
    </ligand>
</feature>
<evidence type="ECO:0000313" key="6">
    <source>
        <dbReference type="EMBL" id="QRD02256.1"/>
    </source>
</evidence>
<dbReference type="PRINTS" id="PR00069">
    <property type="entry name" value="ALDKETRDTASE"/>
</dbReference>
<dbReference type="PANTHER" id="PTHR43827">
    <property type="entry name" value="2,5-DIKETO-D-GLUCONIC ACID REDUCTASE"/>
    <property type="match status" value="1"/>
</dbReference>
<evidence type="ECO:0000256" key="4">
    <source>
        <dbReference type="PIRSR" id="PIRSR000097-3"/>
    </source>
</evidence>
<evidence type="ECO:0000313" key="7">
    <source>
        <dbReference type="Proteomes" id="UP000663193"/>
    </source>
</evidence>
<dbReference type="SUPFAM" id="SSF51430">
    <property type="entry name" value="NAD(P)-linked oxidoreductase"/>
    <property type="match status" value="1"/>
</dbReference>
<protein>
    <recommendedName>
        <fullName evidence="5">NADP-dependent oxidoreductase domain-containing protein</fullName>
    </recommendedName>
</protein>
<dbReference type="InterPro" id="IPR023210">
    <property type="entry name" value="NADP_OxRdtase_dom"/>
</dbReference>
<accession>A0A7U2I3R0</accession>
<gene>
    <name evidence="6" type="ORF">JI435_303690</name>
</gene>
<dbReference type="PIRSF" id="PIRSF000097">
    <property type="entry name" value="AKR"/>
    <property type="match status" value="1"/>
</dbReference>
<dbReference type="AlphaFoldDB" id="A0A7U2I3R0"/>
<dbReference type="Pfam" id="PF00248">
    <property type="entry name" value="Aldo_ket_red"/>
    <property type="match status" value="1"/>
</dbReference>
<keyword evidence="7" id="KW-1185">Reference proteome</keyword>
<evidence type="ECO:0000256" key="3">
    <source>
        <dbReference type="PIRSR" id="PIRSR000097-2"/>
    </source>
</evidence>
<proteinExistence type="predicted"/>
<feature type="non-terminal residue" evidence="6">
    <location>
        <position position="1"/>
    </location>
</feature>
<dbReference type="FunFam" id="3.20.20.100:FF:000002">
    <property type="entry name" value="2,5-diketo-D-gluconic acid reductase A"/>
    <property type="match status" value="1"/>
</dbReference>
<dbReference type="PROSITE" id="PS00063">
    <property type="entry name" value="ALDOKETO_REDUCTASE_3"/>
    <property type="match status" value="1"/>
</dbReference>
<name>A0A7U2I3R0_PHANO</name>
<dbReference type="Proteomes" id="UP000663193">
    <property type="component" value="Chromosome 13"/>
</dbReference>
<dbReference type="InterPro" id="IPR036812">
    <property type="entry name" value="NAD(P)_OxRdtase_dom_sf"/>
</dbReference>
<dbReference type="EMBL" id="CP069035">
    <property type="protein sequence ID" value="QRD02256.1"/>
    <property type="molecule type" value="Genomic_DNA"/>
</dbReference>
<dbReference type="OrthoDB" id="416253at2759"/>
<evidence type="ECO:0000256" key="2">
    <source>
        <dbReference type="PIRSR" id="PIRSR000097-1"/>
    </source>
</evidence>
<dbReference type="InterPro" id="IPR018170">
    <property type="entry name" value="Aldo/ket_reductase_CS"/>
</dbReference>
<feature type="domain" description="NADP-dependent oxidoreductase" evidence="5">
    <location>
        <begin position="46"/>
        <end position="288"/>
    </location>
</feature>
<dbReference type="Gene3D" id="3.20.20.100">
    <property type="entry name" value="NADP-dependent oxidoreductase domain"/>
    <property type="match status" value="1"/>
</dbReference>
<organism evidence="6 7">
    <name type="scientific">Phaeosphaeria nodorum (strain SN15 / ATCC MYA-4574 / FGSC 10173)</name>
    <name type="common">Glume blotch fungus</name>
    <name type="synonym">Parastagonospora nodorum</name>
    <dbReference type="NCBI Taxonomy" id="321614"/>
    <lineage>
        <taxon>Eukaryota</taxon>
        <taxon>Fungi</taxon>
        <taxon>Dikarya</taxon>
        <taxon>Ascomycota</taxon>
        <taxon>Pezizomycotina</taxon>
        <taxon>Dothideomycetes</taxon>
        <taxon>Pleosporomycetidae</taxon>
        <taxon>Pleosporales</taxon>
        <taxon>Pleosporineae</taxon>
        <taxon>Phaeosphaeriaceae</taxon>
        <taxon>Parastagonospora</taxon>
    </lineage>
</organism>
<evidence type="ECO:0000259" key="5">
    <source>
        <dbReference type="Pfam" id="PF00248"/>
    </source>
</evidence>